<dbReference type="SUPFAM" id="SSF53955">
    <property type="entry name" value="Lysozyme-like"/>
    <property type="match status" value="1"/>
</dbReference>
<organism evidence="3 4">
    <name type="scientific">Parendozoicomonas haliclonae</name>
    <dbReference type="NCBI Taxonomy" id="1960125"/>
    <lineage>
        <taxon>Bacteria</taxon>
        <taxon>Pseudomonadati</taxon>
        <taxon>Pseudomonadota</taxon>
        <taxon>Gammaproteobacteria</taxon>
        <taxon>Oceanospirillales</taxon>
        <taxon>Endozoicomonadaceae</taxon>
        <taxon>Parendozoicomonas</taxon>
    </lineage>
</organism>
<dbReference type="GO" id="GO:0008933">
    <property type="term" value="F:peptidoglycan lytic transglycosylase activity"/>
    <property type="evidence" value="ECO:0007669"/>
    <property type="project" value="InterPro"/>
</dbReference>
<protein>
    <submittedName>
        <fullName evidence="3">Membrane-bound lytic murein transglycosylase F</fullName>
        <ecNumber evidence="3">4.2.2.-</ecNumber>
    </submittedName>
</protein>
<dbReference type="PROSITE" id="PS00922">
    <property type="entry name" value="TRANSGLYCOSYLASE"/>
    <property type="match status" value="1"/>
</dbReference>
<dbReference type="PANTHER" id="PTHR37423">
    <property type="entry name" value="SOLUBLE LYTIC MUREIN TRANSGLYCOSYLASE-RELATED"/>
    <property type="match status" value="1"/>
</dbReference>
<evidence type="ECO:0000313" key="4">
    <source>
        <dbReference type="Proteomes" id="UP000196573"/>
    </source>
</evidence>
<dbReference type="Proteomes" id="UP000196573">
    <property type="component" value="Unassembled WGS sequence"/>
</dbReference>
<dbReference type="AlphaFoldDB" id="A0A1X7AHV5"/>
<dbReference type="CDD" id="cd13403">
    <property type="entry name" value="MLTF-like"/>
    <property type="match status" value="1"/>
</dbReference>
<evidence type="ECO:0000313" key="3">
    <source>
        <dbReference type="EMBL" id="SMA42297.1"/>
    </source>
</evidence>
<name>A0A1X7AHV5_9GAMM</name>
<evidence type="ECO:0000256" key="1">
    <source>
        <dbReference type="ARBA" id="ARBA00007734"/>
    </source>
</evidence>
<evidence type="ECO:0000259" key="2">
    <source>
        <dbReference type="Pfam" id="PF01464"/>
    </source>
</evidence>
<dbReference type="Pfam" id="PF01464">
    <property type="entry name" value="SLT"/>
    <property type="match status" value="1"/>
</dbReference>
<dbReference type="EMBL" id="FWPT01000003">
    <property type="protein sequence ID" value="SMA42297.1"/>
    <property type="molecule type" value="Genomic_DNA"/>
</dbReference>
<gene>
    <name evidence="3" type="primary">mltF</name>
    <name evidence="3" type="ORF">EHSB41UT_01415</name>
</gene>
<dbReference type="GO" id="GO:0000270">
    <property type="term" value="P:peptidoglycan metabolic process"/>
    <property type="evidence" value="ECO:0007669"/>
    <property type="project" value="InterPro"/>
</dbReference>
<dbReference type="InterPro" id="IPR000189">
    <property type="entry name" value="Transglyc_AS"/>
</dbReference>
<accession>A0A1X7AHV5</accession>
<proteinExistence type="inferred from homology"/>
<feature type="domain" description="Transglycosylase SLT" evidence="2">
    <location>
        <begin position="110"/>
        <end position="216"/>
    </location>
</feature>
<dbReference type="InterPro" id="IPR023346">
    <property type="entry name" value="Lysozyme-like_dom_sf"/>
</dbReference>
<dbReference type="Gene3D" id="1.10.530.10">
    <property type="match status" value="1"/>
</dbReference>
<dbReference type="InterPro" id="IPR008258">
    <property type="entry name" value="Transglycosylase_SLT_dom_1"/>
</dbReference>
<keyword evidence="4" id="KW-1185">Reference proteome</keyword>
<sequence length="292" mass="33253">MMGSDLALTNGRLRQLLMLLVLTGVLLTTGSASKVAGKHLHSDCPHSFLVHHQNHAHLARLEEEYFLLGNLPQSFATQLQPTPAVRSLTAGEVFSLETHMSNRLPQYHDLFRQVAHEHRIDWHLVAAISYQESHWHPKAKSPTGVRGMMMLTLPTAKELGVRNRLDPEQSVRGGVRYLQQLKERLPETIREPDRTWQALAAYNVGIGHLYDARILARKQGFNPDKWAQLKNFLLKLEDPAWHTQTRHGFARGSEPVRYVDNIRRYYGHIMANLSRQNSRALAQCTTTGRSRG</sequence>
<dbReference type="GO" id="GO:0016020">
    <property type="term" value="C:membrane"/>
    <property type="evidence" value="ECO:0007669"/>
    <property type="project" value="InterPro"/>
</dbReference>
<dbReference type="EC" id="4.2.2.-" evidence="3"/>
<keyword evidence="3" id="KW-0456">Lyase</keyword>
<dbReference type="OrthoDB" id="9815002at2"/>
<dbReference type="PANTHER" id="PTHR37423:SF2">
    <property type="entry name" value="MEMBRANE-BOUND LYTIC MUREIN TRANSGLYCOSYLASE C"/>
    <property type="match status" value="1"/>
</dbReference>
<comment type="similarity">
    <text evidence="1">Belongs to the transglycosylase Slt family.</text>
</comment>
<reference evidence="3 4" key="1">
    <citation type="submission" date="2017-03" db="EMBL/GenBank/DDBJ databases">
        <authorList>
            <person name="Afonso C.L."/>
            <person name="Miller P.J."/>
            <person name="Scott M.A."/>
            <person name="Spackman E."/>
            <person name="Goraichik I."/>
            <person name="Dimitrov K.M."/>
            <person name="Suarez D.L."/>
            <person name="Swayne D.E."/>
        </authorList>
    </citation>
    <scope>NUCLEOTIDE SEQUENCE [LARGE SCALE GENOMIC DNA]</scope>
    <source>
        <strain evidence="3">SB41UT1</strain>
    </source>
</reference>